<dbReference type="HOGENOM" id="CLU_001570_5_7_1"/>
<dbReference type="GO" id="GO:0016705">
    <property type="term" value="F:oxidoreductase activity, acting on paired donors, with incorporation or reduction of molecular oxygen"/>
    <property type="evidence" value="ECO:0007669"/>
    <property type="project" value="InterPro"/>
</dbReference>
<proteinExistence type="inferred from homology"/>
<comment type="caution">
    <text evidence="8">The sequence shown here is derived from an EMBL/GenBank/DDBJ whole genome shotgun (WGS) entry which is preliminary data.</text>
</comment>
<dbReference type="GO" id="GO:0004497">
    <property type="term" value="F:monooxygenase activity"/>
    <property type="evidence" value="ECO:0007669"/>
    <property type="project" value="UniProtKB-KW"/>
</dbReference>
<dbReference type="OrthoDB" id="1470350at2759"/>
<keyword evidence="7 8" id="KW-0503">Monooxygenase</keyword>
<name>A0A074SA82_9AGAM</name>
<dbReference type="EMBL" id="AZST01000894">
    <property type="protein sequence ID" value="KEP46937.1"/>
    <property type="molecule type" value="Genomic_DNA"/>
</dbReference>
<dbReference type="Pfam" id="PF00067">
    <property type="entry name" value="p450"/>
    <property type="match status" value="1"/>
</dbReference>
<keyword evidence="4" id="KW-0479">Metal-binding</keyword>
<organism evidence="8 9">
    <name type="scientific">Rhizoctonia solani 123E</name>
    <dbReference type="NCBI Taxonomy" id="1423351"/>
    <lineage>
        <taxon>Eukaryota</taxon>
        <taxon>Fungi</taxon>
        <taxon>Dikarya</taxon>
        <taxon>Basidiomycota</taxon>
        <taxon>Agaricomycotina</taxon>
        <taxon>Agaricomycetes</taxon>
        <taxon>Cantharellales</taxon>
        <taxon>Ceratobasidiaceae</taxon>
        <taxon>Rhizoctonia</taxon>
    </lineage>
</organism>
<gene>
    <name evidence="8" type="ORF">V565_174730</name>
</gene>
<dbReference type="STRING" id="1423351.A0A074SA82"/>
<dbReference type="InterPro" id="IPR047146">
    <property type="entry name" value="Cyt_P450_E_CYP52_fungi"/>
</dbReference>
<evidence type="ECO:0000256" key="7">
    <source>
        <dbReference type="ARBA" id="ARBA00023033"/>
    </source>
</evidence>
<sequence length="115" mass="12973">MKYLRVIVNKTLRLFPPVPLNECATLTTCAIPTGSGQLYIPPGTQVLYSLLLIQRRRDLWGPGAWDFDPGRWLDGRNEAFVKDPMRFVPFNAGPRVTYGFDFLTLVKPGVIEPPP</sequence>
<keyword evidence="9" id="KW-1185">Reference proteome</keyword>
<dbReference type="InterPro" id="IPR036396">
    <property type="entry name" value="Cyt_P450_sf"/>
</dbReference>
<dbReference type="AlphaFoldDB" id="A0A074SA82"/>
<dbReference type="Gene3D" id="1.10.630.10">
    <property type="entry name" value="Cytochrome P450"/>
    <property type="match status" value="1"/>
</dbReference>
<evidence type="ECO:0000256" key="3">
    <source>
        <dbReference type="ARBA" id="ARBA00022617"/>
    </source>
</evidence>
<dbReference type="SUPFAM" id="SSF48264">
    <property type="entry name" value="Cytochrome P450"/>
    <property type="match status" value="1"/>
</dbReference>
<dbReference type="GO" id="GO:0020037">
    <property type="term" value="F:heme binding"/>
    <property type="evidence" value="ECO:0007669"/>
    <property type="project" value="InterPro"/>
</dbReference>
<dbReference type="InterPro" id="IPR001128">
    <property type="entry name" value="Cyt_P450"/>
</dbReference>
<evidence type="ECO:0000256" key="6">
    <source>
        <dbReference type="ARBA" id="ARBA00023004"/>
    </source>
</evidence>
<comment type="cofactor">
    <cofactor evidence="1">
        <name>heme</name>
        <dbReference type="ChEBI" id="CHEBI:30413"/>
    </cofactor>
</comment>
<dbReference type="GO" id="GO:0005506">
    <property type="term" value="F:iron ion binding"/>
    <property type="evidence" value="ECO:0007669"/>
    <property type="project" value="InterPro"/>
</dbReference>
<dbReference type="PANTHER" id="PTHR24287">
    <property type="entry name" value="P450, PUTATIVE (EUROFUNG)-RELATED"/>
    <property type="match status" value="1"/>
</dbReference>
<keyword evidence="5" id="KW-0560">Oxidoreductase</keyword>
<accession>A0A074SA82</accession>
<comment type="similarity">
    <text evidence="2">Belongs to the cytochrome P450 family.</text>
</comment>
<keyword evidence="6" id="KW-0408">Iron</keyword>
<protein>
    <submittedName>
        <fullName evidence="8">Cytochrome P450 family monooxygenase</fullName>
    </submittedName>
</protein>
<evidence type="ECO:0000256" key="5">
    <source>
        <dbReference type="ARBA" id="ARBA00023002"/>
    </source>
</evidence>
<evidence type="ECO:0000256" key="4">
    <source>
        <dbReference type="ARBA" id="ARBA00022723"/>
    </source>
</evidence>
<evidence type="ECO:0000256" key="2">
    <source>
        <dbReference type="ARBA" id="ARBA00010617"/>
    </source>
</evidence>
<evidence type="ECO:0000313" key="9">
    <source>
        <dbReference type="Proteomes" id="UP000027456"/>
    </source>
</evidence>
<evidence type="ECO:0000313" key="8">
    <source>
        <dbReference type="EMBL" id="KEP46937.1"/>
    </source>
</evidence>
<evidence type="ECO:0000256" key="1">
    <source>
        <dbReference type="ARBA" id="ARBA00001971"/>
    </source>
</evidence>
<keyword evidence="3" id="KW-0349">Heme</keyword>
<reference evidence="8 9" key="1">
    <citation type="submission" date="2013-12" db="EMBL/GenBank/DDBJ databases">
        <authorList>
            <person name="Cubeta M."/>
            <person name="Pakala S."/>
            <person name="Fedorova N."/>
            <person name="Thomas E."/>
            <person name="Dean R."/>
            <person name="Jabaji S."/>
            <person name="Neate S."/>
            <person name="Toda T."/>
            <person name="Tavantzis S."/>
            <person name="Vilgalys R."/>
            <person name="Bharathan N."/>
            <person name="Pakala S."/>
            <person name="Losada L.S."/>
            <person name="Zafar N."/>
            <person name="Nierman W."/>
        </authorList>
    </citation>
    <scope>NUCLEOTIDE SEQUENCE [LARGE SCALE GENOMIC DNA]</scope>
    <source>
        <strain evidence="8 9">123E</strain>
    </source>
</reference>
<dbReference type="Proteomes" id="UP000027456">
    <property type="component" value="Unassembled WGS sequence"/>
</dbReference>
<dbReference type="PANTHER" id="PTHR24287:SF1">
    <property type="entry name" value="P450, PUTATIVE (EUROFUNG)-RELATED"/>
    <property type="match status" value="1"/>
</dbReference>